<evidence type="ECO:0000313" key="3">
    <source>
        <dbReference type="Proteomes" id="UP001470230"/>
    </source>
</evidence>
<comment type="caution">
    <text evidence="2">The sequence shown here is derived from an EMBL/GenBank/DDBJ whole genome shotgun (WGS) entry which is preliminary data.</text>
</comment>
<name>A0ABR2KUN2_9EUKA</name>
<keyword evidence="3" id="KW-1185">Reference proteome</keyword>
<organism evidence="2 3">
    <name type="scientific">Tritrichomonas musculus</name>
    <dbReference type="NCBI Taxonomy" id="1915356"/>
    <lineage>
        <taxon>Eukaryota</taxon>
        <taxon>Metamonada</taxon>
        <taxon>Parabasalia</taxon>
        <taxon>Tritrichomonadida</taxon>
        <taxon>Tritrichomonadidae</taxon>
        <taxon>Tritrichomonas</taxon>
    </lineage>
</organism>
<evidence type="ECO:0000259" key="1">
    <source>
        <dbReference type="Pfam" id="PF10416"/>
    </source>
</evidence>
<accession>A0ABR2KUN2</accession>
<dbReference type="InterPro" id="IPR018845">
    <property type="entry name" value="Initiator-bd"/>
</dbReference>
<reference evidence="2 3" key="1">
    <citation type="submission" date="2024-04" db="EMBL/GenBank/DDBJ databases">
        <title>Tritrichomonas musculus Genome.</title>
        <authorList>
            <person name="Alves-Ferreira E."/>
            <person name="Grigg M."/>
            <person name="Lorenzi H."/>
            <person name="Galac M."/>
        </authorList>
    </citation>
    <scope>NUCLEOTIDE SEQUENCE [LARGE SCALE GENOMIC DNA]</scope>
    <source>
        <strain evidence="2 3">EAF2021</strain>
    </source>
</reference>
<proteinExistence type="predicted"/>
<protein>
    <recommendedName>
        <fullName evidence="1">Initiator binding domain-containing protein</fullName>
    </recommendedName>
</protein>
<dbReference type="Pfam" id="PF10416">
    <property type="entry name" value="IBD"/>
    <property type="match status" value="1"/>
</dbReference>
<dbReference type="EMBL" id="JAPFFF010000003">
    <property type="protein sequence ID" value="KAK8893690.1"/>
    <property type="molecule type" value="Genomic_DNA"/>
</dbReference>
<evidence type="ECO:0000313" key="2">
    <source>
        <dbReference type="EMBL" id="KAK8893690.1"/>
    </source>
</evidence>
<gene>
    <name evidence="2" type="ORF">M9Y10_022117</name>
</gene>
<feature type="domain" description="Initiator binding" evidence="1">
    <location>
        <begin position="31"/>
        <end position="154"/>
    </location>
</feature>
<dbReference type="Proteomes" id="UP001470230">
    <property type="component" value="Unassembled WGS sequence"/>
</dbReference>
<sequence length="285" mass="32878">MFPGEKAVIHNEHACKTNEQFPQYWDILSDSDKSGYIALKKEINVFNTKRIFRDRADSFTKILQLIQKYAERKEEDDWKRFLVCGICWVENGIAVNIRQLKILISKCKSSINGSLQKLGYLPSQLHVNTKLILFPLIPFLSKNYNELRQWTIRFSQNYNAPNPINDYNQFNNFTTQPKSAKFGPVTDFIQVKGIHDHAELHPIPIINTVINVKNDNANSDNNKNNQKNVKKILLPMISNKNENTKTVESNIVNQHSLEKKDPSMPFIIIPPKFRCTFSSNNGNAL</sequence>